<dbReference type="InterPro" id="IPR029058">
    <property type="entry name" value="AB_hydrolase_fold"/>
</dbReference>
<evidence type="ECO:0000313" key="2">
    <source>
        <dbReference type="Proteomes" id="UP000254876"/>
    </source>
</evidence>
<gene>
    <name evidence="1" type="ORF">NCTC10588_04014</name>
</gene>
<comment type="caution">
    <text evidence="1">The sequence shown here is derived from an EMBL/GenBank/DDBJ whole genome shotgun (WGS) entry which is preliminary data.</text>
</comment>
<protein>
    <submittedName>
        <fullName evidence="1">Enterobactin/ferric enterobactin esterase</fullName>
    </submittedName>
</protein>
<dbReference type="SUPFAM" id="SSF53474">
    <property type="entry name" value="alpha/beta-Hydrolases"/>
    <property type="match status" value="1"/>
</dbReference>
<organism evidence="1 2">
    <name type="scientific">Elizabethkingia anophelis</name>
    <dbReference type="NCBI Taxonomy" id="1117645"/>
    <lineage>
        <taxon>Bacteria</taxon>
        <taxon>Pseudomonadati</taxon>
        <taxon>Bacteroidota</taxon>
        <taxon>Flavobacteriia</taxon>
        <taxon>Flavobacteriales</taxon>
        <taxon>Weeksellaceae</taxon>
        <taxon>Elizabethkingia</taxon>
    </lineage>
</organism>
<dbReference type="Proteomes" id="UP000254876">
    <property type="component" value="Unassembled WGS sequence"/>
</dbReference>
<reference evidence="1 2" key="1">
    <citation type="submission" date="2018-06" db="EMBL/GenBank/DDBJ databases">
        <authorList>
            <consortium name="Pathogen Informatics"/>
            <person name="Doyle S."/>
        </authorList>
    </citation>
    <scope>NUCLEOTIDE SEQUENCE [LARGE SCALE GENOMIC DNA]</scope>
    <source>
        <strain evidence="1 2">NCTC10588</strain>
    </source>
</reference>
<dbReference type="AlphaFoldDB" id="A0A7Z7LZQ7"/>
<dbReference type="PANTHER" id="PTHR48098:SF6">
    <property type="entry name" value="FERRI-BACILLIBACTIN ESTERASE BESA"/>
    <property type="match status" value="1"/>
</dbReference>
<dbReference type="Pfam" id="PF00756">
    <property type="entry name" value="Esterase"/>
    <property type="match status" value="1"/>
</dbReference>
<dbReference type="InterPro" id="IPR050583">
    <property type="entry name" value="Mycobacterial_A85_antigen"/>
</dbReference>
<dbReference type="EMBL" id="UFYD01000001">
    <property type="protein sequence ID" value="STD14799.1"/>
    <property type="molecule type" value="Genomic_DNA"/>
</dbReference>
<dbReference type="Gene3D" id="3.40.50.1820">
    <property type="entry name" value="alpha/beta hydrolase"/>
    <property type="match status" value="1"/>
</dbReference>
<dbReference type="InterPro" id="IPR000801">
    <property type="entry name" value="Esterase-like"/>
</dbReference>
<dbReference type="PANTHER" id="PTHR48098">
    <property type="entry name" value="ENTEROCHELIN ESTERASE-RELATED"/>
    <property type="match status" value="1"/>
</dbReference>
<name>A0A7Z7LZQ7_9FLAO</name>
<accession>A0A7Z7LZQ7</accession>
<sequence length="359" mass="41619">MKHFKKSTKLFYFLALKLQKILHTKRFSSPIKILVSFFITILSFNFSLGQNYSQFDKSDTISISSRVFQSERKIIVTKPKNIKPDSKENSCILYLDANFRNLNGIFLQSANNLISNNEIPSSYLIGIVQEDRDSELLEKNKLLDFITEEVVPLLKKNYNISQNITIAGHSFGAYFATYAFLKSNNIFNSCIAISPAYWPNNEDVLKLMAKIVKTNSATGNFYLLTGDKRWDEISLRKYIFKAQKILNNNKKIRFNFYDLKGFSHNATPTVGFGLGLNFIYDEWEWGNILEEQEERLTDFPDFWGHLEIKGDALFHLKRVSEAKTVYQEALRKVPIDKDLSGNEKIEITKRLNNKIKNCY</sequence>
<proteinExistence type="predicted"/>
<evidence type="ECO:0000313" key="1">
    <source>
        <dbReference type="EMBL" id="STD14799.1"/>
    </source>
</evidence>